<evidence type="ECO:0000313" key="4">
    <source>
        <dbReference type="Proteomes" id="UP000247485"/>
    </source>
</evidence>
<dbReference type="AlphaFoldDB" id="A0A318FM40"/>
<protein>
    <submittedName>
        <fullName evidence="3">Pilus assembly protein HofO</fullName>
    </submittedName>
</protein>
<evidence type="ECO:0000256" key="1">
    <source>
        <dbReference type="SAM" id="Phobius"/>
    </source>
</evidence>
<comment type="caution">
    <text evidence="3">The sequence shown here is derived from an EMBL/GenBank/DDBJ whole genome shotgun (WGS) entry which is preliminary data.</text>
</comment>
<dbReference type="Proteomes" id="UP000247485">
    <property type="component" value="Unassembled WGS sequence"/>
</dbReference>
<gene>
    <name evidence="3" type="ORF">DET57_111134</name>
</gene>
<feature type="transmembrane region" description="Helical" evidence="1">
    <location>
        <begin position="12"/>
        <end position="32"/>
    </location>
</feature>
<name>A0A318FM40_KLEOX</name>
<proteinExistence type="predicted"/>
<dbReference type="RefSeq" id="WP_110274955.1">
    <property type="nucleotide sequence ID" value="NZ_QJJG01000011.1"/>
</dbReference>
<feature type="domain" description="DNA utilization protein HofO C-terminal" evidence="2">
    <location>
        <begin position="74"/>
        <end position="143"/>
    </location>
</feature>
<dbReference type="Pfam" id="PF25319">
    <property type="entry name" value="HofO"/>
    <property type="match status" value="1"/>
</dbReference>
<organism evidence="3 4">
    <name type="scientific">Klebsiella oxytoca</name>
    <dbReference type="NCBI Taxonomy" id="571"/>
    <lineage>
        <taxon>Bacteria</taxon>
        <taxon>Pseudomonadati</taxon>
        <taxon>Pseudomonadota</taxon>
        <taxon>Gammaproteobacteria</taxon>
        <taxon>Enterobacterales</taxon>
        <taxon>Enterobacteriaceae</taxon>
        <taxon>Klebsiella/Raoultella group</taxon>
        <taxon>Klebsiella</taxon>
    </lineage>
</organism>
<evidence type="ECO:0000259" key="2">
    <source>
        <dbReference type="Pfam" id="PF25319"/>
    </source>
</evidence>
<keyword evidence="1" id="KW-0812">Transmembrane</keyword>
<accession>A0A318FM40</accession>
<sequence length="145" mass="16190">MRVNIERWLTDGKILFVLSIVLALIVGAFIWLQTSPPKIHSGGSLRIQEQWRKLLPLQASLNSTKTNEAKTETFTPLDLPVVGAVLVSWRPVGRGGEMLLEVNWQSVPALFSWLARCGMQATAFSLHPEKQTLQLTLQLEAEDAE</sequence>
<dbReference type="EMBL" id="QJJG01000011">
    <property type="protein sequence ID" value="PXW43608.1"/>
    <property type="molecule type" value="Genomic_DNA"/>
</dbReference>
<keyword evidence="1" id="KW-0472">Membrane</keyword>
<keyword evidence="1" id="KW-1133">Transmembrane helix</keyword>
<dbReference type="InterPro" id="IPR057522">
    <property type="entry name" value="HofO_C"/>
</dbReference>
<evidence type="ECO:0000313" key="3">
    <source>
        <dbReference type="EMBL" id="PXW43608.1"/>
    </source>
</evidence>
<reference evidence="3 4" key="1">
    <citation type="submission" date="2018-05" db="EMBL/GenBank/DDBJ databases">
        <title>Freshwater and sediment microbial communities from various areas in North America, analyzing microbe dynamics in response to fracking.</title>
        <authorList>
            <person name="Lamendella R."/>
        </authorList>
    </citation>
    <scope>NUCLEOTIDE SEQUENCE [LARGE SCALE GENOMIC DNA]</scope>
    <source>
        <strain evidence="3 4">67</strain>
    </source>
</reference>